<organism evidence="2">
    <name type="scientific">Thermohahella caldifontis</name>
    <dbReference type="NCBI Taxonomy" id="3142973"/>
    <lineage>
        <taxon>Bacteria</taxon>
        <taxon>Pseudomonadati</taxon>
        <taxon>Pseudomonadota</taxon>
        <taxon>Gammaproteobacteria</taxon>
        <taxon>Oceanospirillales</taxon>
        <taxon>Hahellaceae</taxon>
        <taxon>Thermohahella</taxon>
    </lineage>
</organism>
<sequence length="189" mass="21598">MTKSKPNRRKFYRIETRALLRVLPQDKDPETSPVNMGEEAWPALQRNLAALDGEFSHLAALLYDRDKTMLAALKVINRKIDLLARTLTATQTTFSETDIHTINLSEGGLSYLSDAGLPVRQPVQIHLVLLPDYIGFRLRGFVLHADPEGSRWRIHLQFGNLAENDRKLLAKLVLQHQQHTRQNRDNSIN</sequence>
<dbReference type="RefSeq" id="WP_369601868.1">
    <property type="nucleotide sequence ID" value="NZ_CP154858.1"/>
</dbReference>
<evidence type="ECO:0000259" key="1">
    <source>
        <dbReference type="Pfam" id="PF07238"/>
    </source>
</evidence>
<name>A0AB39UXP1_9GAMM</name>
<dbReference type="Pfam" id="PF07238">
    <property type="entry name" value="PilZ"/>
    <property type="match status" value="1"/>
</dbReference>
<gene>
    <name evidence="2" type="ORF">AAIA72_02455</name>
</gene>
<dbReference type="InterPro" id="IPR009875">
    <property type="entry name" value="PilZ_domain"/>
</dbReference>
<reference evidence="2" key="1">
    <citation type="submission" date="2024-05" db="EMBL/GenBank/DDBJ databases">
        <title>Genome sequencing of novel strain.</title>
        <authorList>
            <person name="Ganbat D."/>
            <person name="Ganbat S."/>
            <person name="Lee S.-J."/>
        </authorList>
    </citation>
    <scope>NUCLEOTIDE SEQUENCE</scope>
    <source>
        <strain evidence="2">SMD15-11</strain>
    </source>
</reference>
<dbReference type="GO" id="GO:0035438">
    <property type="term" value="F:cyclic-di-GMP binding"/>
    <property type="evidence" value="ECO:0007669"/>
    <property type="project" value="InterPro"/>
</dbReference>
<feature type="domain" description="PilZ" evidence="1">
    <location>
        <begin position="98"/>
        <end position="174"/>
    </location>
</feature>
<dbReference type="AlphaFoldDB" id="A0AB39UXP1"/>
<dbReference type="EMBL" id="CP154858">
    <property type="protein sequence ID" value="XDT72868.1"/>
    <property type="molecule type" value="Genomic_DNA"/>
</dbReference>
<evidence type="ECO:0000313" key="2">
    <source>
        <dbReference type="EMBL" id="XDT72868.1"/>
    </source>
</evidence>
<dbReference type="KEGG" id="tcd:AAIA72_02455"/>
<protein>
    <submittedName>
        <fullName evidence="2">PilZ domain-containing protein</fullName>
    </submittedName>
</protein>
<dbReference type="Gene3D" id="2.40.10.220">
    <property type="entry name" value="predicted glycosyltransferase like domains"/>
    <property type="match status" value="1"/>
</dbReference>
<accession>A0AB39UXP1</accession>
<proteinExistence type="predicted"/>